<protein>
    <submittedName>
        <fullName evidence="1">Uncharacterized protein</fullName>
    </submittedName>
</protein>
<dbReference type="EMBL" id="JBJQOH010000002">
    <property type="protein sequence ID" value="KAL3698663.1"/>
    <property type="molecule type" value="Genomic_DNA"/>
</dbReference>
<comment type="caution">
    <text evidence="1">The sequence shown here is derived from an EMBL/GenBank/DDBJ whole genome shotgun (WGS) entry which is preliminary data.</text>
</comment>
<organism evidence="1 2">
    <name type="scientific">Riccia sorocarpa</name>
    <dbReference type="NCBI Taxonomy" id="122646"/>
    <lineage>
        <taxon>Eukaryota</taxon>
        <taxon>Viridiplantae</taxon>
        <taxon>Streptophyta</taxon>
        <taxon>Embryophyta</taxon>
        <taxon>Marchantiophyta</taxon>
        <taxon>Marchantiopsida</taxon>
        <taxon>Marchantiidae</taxon>
        <taxon>Marchantiales</taxon>
        <taxon>Ricciaceae</taxon>
        <taxon>Riccia</taxon>
    </lineage>
</organism>
<evidence type="ECO:0000313" key="2">
    <source>
        <dbReference type="Proteomes" id="UP001633002"/>
    </source>
</evidence>
<keyword evidence="2" id="KW-1185">Reference proteome</keyword>
<name>A0ABD3I4Z0_9MARC</name>
<dbReference type="Proteomes" id="UP001633002">
    <property type="component" value="Unassembled WGS sequence"/>
</dbReference>
<accession>A0ABD3I4Z0</accession>
<proteinExistence type="predicted"/>
<dbReference type="AlphaFoldDB" id="A0ABD3I4Z0"/>
<sequence>MADPEMPVVLIWPGSRGRWGIVPFRLKREVRSDVHYKAIDADGMEWEDDERPATMITAPQQRPNQPEAVYFLEAIGKRGTRKLFLSKTRVFEGKGYGTAKMLIRSAWVSDPDCCTVVICSGRSRTLLYEEQRLYCKMV</sequence>
<gene>
    <name evidence="1" type="ORF">R1sor_012739</name>
</gene>
<reference evidence="1 2" key="1">
    <citation type="submission" date="2024-09" db="EMBL/GenBank/DDBJ databases">
        <title>Chromosome-scale assembly of Riccia sorocarpa.</title>
        <authorList>
            <person name="Paukszto L."/>
        </authorList>
    </citation>
    <scope>NUCLEOTIDE SEQUENCE [LARGE SCALE GENOMIC DNA]</scope>
    <source>
        <strain evidence="1">LP-2024</strain>
        <tissue evidence="1">Aerial parts of the thallus</tissue>
    </source>
</reference>
<evidence type="ECO:0000313" key="1">
    <source>
        <dbReference type="EMBL" id="KAL3698663.1"/>
    </source>
</evidence>